<comment type="caution">
    <text evidence="8">The sequence shown here is derived from an EMBL/GenBank/DDBJ whole genome shotgun (WGS) entry which is preliminary data.</text>
</comment>
<dbReference type="SUPFAM" id="SSF50475">
    <property type="entry name" value="FMN-binding split barrel"/>
    <property type="match status" value="1"/>
</dbReference>
<evidence type="ECO:0000256" key="1">
    <source>
        <dbReference type="ARBA" id="ARBA00007301"/>
    </source>
</evidence>
<comment type="caution">
    <text evidence="5">Lacks conserved residue(s) required for the propagation of feature annotation.</text>
</comment>
<dbReference type="Proteomes" id="UP001597131">
    <property type="component" value="Unassembled WGS sequence"/>
</dbReference>
<evidence type="ECO:0000313" key="8">
    <source>
        <dbReference type="EMBL" id="MFD1096084.1"/>
    </source>
</evidence>
<feature type="binding site" evidence="5">
    <location>
        <position position="133"/>
    </location>
    <ligand>
        <name>substrate</name>
    </ligand>
</feature>
<feature type="binding site" evidence="5">
    <location>
        <position position="107"/>
    </location>
    <ligand>
        <name>FMN</name>
        <dbReference type="ChEBI" id="CHEBI:58210"/>
    </ligand>
</feature>
<feature type="binding site" evidence="5">
    <location>
        <position position="197"/>
    </location>
    <ligand>
        <name>FMN</name>
        <dbReference type="ChEBI" id="CHEBI:58210"/>
    </ligand>
</feature>
<dbReference type="EC" id="1.4.3.5" evidence="5"/>
<dbReference type="NCBIfam" id="NF004231">
    <property type="entry name" value="PRK05679.1"/>
    <property type="match status" value="1"/>
</dbReference>
<comment type="catalytic activity">
    <reaction evidence="5">
        <text>pyridoxamine 5'-phosphate + O2 + H2O = pyridoxal 5'-phosphate + H2O2 + NH4(+)</text>
        <dbReference type="Rhea" id="RHEA:15817"/>
        <dbReference type="ChEBI" id="CHEBI:15377"/>
        <dbReference type="ChEBI" id="CHEBI:15379"/>
        <dbReference type="ChEBI" id="CHEBI:16240"/>
        <dbReference type="ChEBI" id="CHEBI:28938"/>
        <dbReference type="ChEBI" id="CHEBI:58451"/>
        <dbReference type="ChEBI" id="CHEBI:597326"/>
        <dbReference type="EC" id="1.4.3.5"/>
    </reaction>
</comment>
<keyword evidence="3 5" id="KW-0288">FMN</keyword>
<feature type="binding site" evidence="5">
    <location>
        <position position="85"/>
    </location>
    <ligand>
        <name>FMN</name>
        <dbReference type="ChEBI" id="CHEBI:58210"/>
    </ligand>
</feature>
<dbReference type="GO" id="GO:0004733">
    <property type="term" value="F:pyridoxamine phosphate oxidase activity"/>
    <property type="evidence" value="ECO:0007669"/>
    <property type="project" value="UniProtKB-EC"/>
</dbReference>
<dbReference type="PROSITE" id="PS01064">
    <property type="entry name" value="PYRIDOX_OXIDASE"/>
    <property type="match status" value="1"/>
</dbReference>
<proteinExistence type="inferred from homology"/>
<evidence type="ECO:0000256" key="3">
    <source>
        <dbReference type="ARBA" id="ARBA00022643"/>
    </source>
</evidence>
<comment type="function">
    <text evidence="5">Catalyzes the oxidation of either pyridoxine 5'-phosphate (PNP) or pyridoxamine 5'-phosphate (PMP) into pyridoxal 5'-phosphate (PLP).</text>
</comment>
<feature type="binding site" evidence="5">
    <location>
        <begin position="63"/>
        <end position="68"/>
    </location>
    <ligand>
        <name>FMN</name>
        <dbReference type="ChEBI" id="CHEBI:58210"/>
    </ligand>
</feature>
<dbReference type="PANTHER" id="PTHR10851:SF0">
    <property type="entry name" value="PYRIDOXINE-5'-PHOSPHATE OXIDASE"/>
    <property type="match status" value="1"/>
</dbReference>
<dbReference type="InterPro" id="IPR019740">
    <property type="entry name" value="Pyridox_Oxase_CS"/>
</dbReference>
<gene>
    <name evidence="5 8" type="primary">pdxH</name>
    <name evidence="8" type="ORF">ACFQ3Q_10025</name>
</gene>
<feature type="binding site" evidence="5">
    <location>
        <begin position="193"/>
        <end position="195"/>
    </location>
    <ligand>
        <name>substrate</name>
    </ligand>
</feature>
<feature type="binding site" evidence="5">
    <location>
        <position position="187"/>
    </location>
    <ligand>
        <name>FMN</name>
        <dbReference type="ChEBI" id="CHEBI:58210"/>
    </ligand>
</feature>
<comment type="subunit">
    <text evidence="5">Homodimer.</text>
</comment>
<dbReference type="InterPro" id="IPR019576">
    <property type="entry name" value="Pyridoxamine_oxidase_dimer_C"/>
</dbReference>
<dbReference type="InterPro" id="IPR000659">
    <property type="entry name" value="Pyridox_Oxase"/>
</dbReference>
<dbReference type="Gene3D" id="2.30.110.10">
    <property type="entry name" value="Electron Transport, Fmn-binding Protein, Chain A"/>
    <property type="match status" value="1"/>
</dbReference>
<keyword evidence="9" id="KW-1185">Reference proteome</keyword>
<dbReference type="NCBIfam" id="TIGR00558">
    <property type="entry name" value="pdxH"/>
    <property type="match status" value="1"/>
</dbReference>
<protein>
    <recommendedName>
        <fullName evidence="5">Pyridoxine/pyridoxamine 5'-phosphate oxidase</fullName>
        <ecNumber evidence="5">1.4.3.5</ecNumber>
    </recommendedName>
    <alternativeName>
        <fullName evidence="5">PNP/PMP oxidase</fullName>
        <shortName evidence="5">PNPOx</shortName>
    </alternativeName>
    <alternativeName>
        <fullName evidence="5">Pyridoxal 5'-phosphate synthase</fullName>
    </alternativeName>
</protein>
<dbReference type="PANTHER" id="PTHR10851">
    <property type="entry name" value="PYRIDOXINE-5-PHOSPHATE OXIDASE"/>
    <property type="match status" value="1"/>
</dbReference>
<dbReference type="InterPro" id="IPR011576">
    <property type="entry name" value="Pyridox_Oxase_N"/>
</dbReference>
<comment type="pathway">
    <text evidence="5">Cofactor metabolism; pyridoxal 5'-phosphate salvage; pyridoxal 5'-phosphate from pyridoxamine 5'-phosphate: step 1/1.</text>
</comment>
<evidence type="ECO:0000256" key="4">
    <source>
        <dbReference type="ARBA" id="ARBA00023002"/>
    </source>
</evidence>
<dbReference type="EMBL" id="JBHTLI010000001">
    <property type="protein sequence ID" value="MFD1096084.1"/>
    <property type="molecule type" value="Genomic_DNA"/>
</dbReference>
<comment type="catalytic activity">
    <reaction evidence="5">
        <text>pyridoxine 5'-phosphate + O2 = pyridoxal 5'-phosphate + H2O2</text>
        <dbReference type="Rhea" id="RHEA:15149"/>
        <dbReference type="ChEBI" id="CHEBI:15379"/>
        <dbReference type="ChEBI" id="CHEBI:16240"/>
        <dbReference type="ChEBI" id="CHEBI:58589"/>
        <dbReference type="ChEBI" id="CHEBI:597326"/>
        <dbReference type="EC" id="1.4.3.5"/>
    </reaction>
</comment>
<dbReference type="RefSeq" id="WP_380745320.1">
    <property type="nucleotide sequence ID" value="NZ_JBHTLI010000001.1"/>
</dbReference>
<evidence type="ECO:0000259" key="6">
    <source>
        <dbReference type="Pfam" id="PF01243"/>
    </source>
</evidence>
<dbReference type="InterPro" id="IPR012349">
    <property type="entry name" value="Split_barrel_FMN-bd"/>
</dbReference>
<evidence type="ECO:0000313" key="9">
    <source>
        <dbReference type="Proteomes" id="UP001597131"/>
    </source>
</evidence>
<comment type="cofactor">
    <cofactor evidence="5">
        <name>FMN</name>
        <dbReference type="ChEBI" id="CHEBI:58210"/>
    </cofactor>
    <text evidence="5">Binds 1 FMN per subunit.</text>
</comment>
<comment type="similarity">
    <text evidence="1 5">Belongs to the pyridoxamine 5'-phosphate oxidase family.</text>
</comment>
<dbReference type="PIRSF" id="PIRSF000190">
    <property type="entry name" value="Pyd_amn-ph_oxd"/>
    <property type="match status" value="1"/>
</dbReference>
<evidence type="ECO:0000256" key="2">
    <source>
        <dbReference type="ARBA" id="ARBA00022630"/>
    </source>
</evidence>
<feature type="domain" description="Pyridoxamine 5'-phosphate oxidase N-terminal" evidence="6">
    <location>
        <begin position="42"/>
        <end position="155"/>
    </location>
</feature>
<dbReference type="Pfam" id="PF01243">
    <property type="entry name" value="PNPOx_N"/>
    <property type="match status" value="1"/>
</dbReference>
<feature type="binding site" evidence="5">
    <location>
        <begin position="142"/>
        <end position="143"/>
    </location>
    <ligand>
        <name>FMN</name>
        <dbReference type="ChEBI" id="CHEBI:58210"/>
    </ligand>
</feature>
<accession>A0ABW3NVI5</accession>
<name>A0ABW3NVI5_9FLAO</name>
<evidence type="ECO:0000256" key="5">
    <source>
        <dbReference type="HAMAP-Rule" id="MF_01629"/>
    </source>
</evidence>
<organism evidence="8 9">
    <name type="scientific">Salegentibacter chungangensis</name>
    <dbReference type="NCBI Taxonomy" id="1335724"/>
    <lineage>
        <taxon>Bacteria</taxon>
        <taxon>Pseudomonadati</taxon>
        <taxon>Bacteroidota</taxon>
        <taxon>Flavobacteriia</taxon>
        <taxon>Flavobacteriales</taxon>
        <taxon>Flavobacteriaceae</taxon>
        <taxon>Salegentibacter</taxon>
    </lineage>
</organism>
<dbReference type="Pfam" id="PF10590">
    <property type="entry name" value="PNP_phzG_C"/>
    <property type="match status" value="1"/>
</dbReference>
<keyword evidence="4 5" id="KW-0560">Oxidoreductase</keyword>
<dbReference type="HAMAP" id="MF_01629">
    <property type="entry name" value="PdxH"/>
    <property type="match status" value="1"/>
</dbReference>
<feature type="binding site" evidence="5">
    <location>
        <begin position="78"/>
        <end position="79"/>
    </location>
    <ligand>
        <name>FMN</name>
        <dbReference type="ChEBI" id="CHEBI:58210"/>
    </ligand>
</feature>
<comment type="pathway">
    <text evidence="5">Cofactor metabolism; pyridoxal 5'-phosphate salvage; pyridoxal 5'-phosphate from pyridoxine 5'-phosphate: step 1/1.</text>
</comment>
<feature type="domain" description="Pyridoxine 5'-phosphate oxidase dimerisation C-terminal" evidence="7">
    <location>
        <begin position="174"/>
        <end position="215"/>
    </location>
</feature>
<keyword evidence="5" id="KW-0664">Pyridoxine biosynthesis</keyword>
<evidence type="ECO:0000259" key="7">
    <source>
        <dbReference type="Pfam" id="PF10590"/>
    </source>
</evidence>
<feature type="binding site" evidence="5">
    <location>
        <position position="68"/>
    </location>
    <ligand>
        <name>substrate</name>
    </ligand>
</feature>
<sequence>MQKDLQDYRKSYEQSELLEDRIPNHPTALFAAWFEEAESHPGIAEVNAMTLSTVGEDNFPQARIVLLKSFDKEGFVFYTNYNSEKARAIEKHKEVCLTFFWPSLERQVIIKGKATKNSEEEATDYFKTRPRGSQLGAWASNQSSPVASRAEIEERLKYFEDKFEGQEVPKPAHWGGYRVKAKSFEFWQGRVNRLHDRILYEVESEKNWNVKRLAP</sequence>
<keyword evidence="2 5" id="KW-0285">Flavoprotein</keyword>
<feature type="binding site" evidence="5">
    <location>
        <position position="125"/>
    </location>
    <ligand>
        <name>substrate</name>
    </ligand>
</feature>
<feature type="binding site" evidence="5">
    <location>
        <position position="129"/>
    </location>
    <ligand>
        <name>substrate</name>
    </ligand>
</feature>
<reference evidence="9" key="1">
    <citation type="journal article" date="2019" name="Int. J. Syst. Evol. Microbiol.">
        <title>The Global Catalogue of Microorganisms (GCM) 10K type strain sequencing project: providing services to taxonomists for standard genome sequencing and annotation.</title>
        <authorList>
            <consortium name="The Broad Institute Genomics Platform"/>
            <consortium name="The Broad Institute Genome Sequencing Center for Infectious Disease"/>
            <person name="Wu L."/>
            <person name="Ma J."/>
        </authorList>
    </citation>
    <scope>NUCLEOTIDE SEQUENCE [LARGE SCALE GENOMIC DNA]</scope>
    <source>
        <strain evidence="9">CCUG 64793</strain>
    </source>
</reference>